<accession>A0A928X479</accession>
<dbReference type="Pfam" id="PF22513">
    <property type="entry name" value="FitA-like_RHH"/>
    <property type="match status" value="1"/>
</dbReference>
<dbReference type="RefSeq" id="WP_193993036.1">
    <property type="nucleotide sequence ID" value="NZ_JADEXP010000074.1"/>
</dbReference>
<feature type="domain" description="Antitoxin FitA-like ribbon-helix-helix" evidence="1">
    <location>
        <begin position="2"/>
        <end position="39"/>
    </location>
</feature>
<gene>
    <name evidence="2" type="ORF">IQ260_10405</name>
</gene>
<dbReference type="GO" id="GO:0003677">
    <property type="term" value="F:DNA binding"/>
    <property type="evidence" value="ECO:0007669"/>
    <property type="project" value="UniProtKB-KW"/>
</dbReference>
<dbReference type="AlphaFoldDB" id="A0A928X479"/>
<reference evidence="2" key="1">
    <citation type="submission" date="2020-10" db="EMBL/GenBank/DDBJ databases">
        <authorList>
            <person name="Castelo-Branco R."/>
            <person name="Eusebio N."/>
            <person name="Adriana R."/>
            <person name="Vieira A."/>
            <person name="Brugerolle De Fraissinette N."/>
            <person name="Rezende De Castro R."/>
            <person name="Schneider M.P."/>
            <person name="Vasconcelos V."/>
            <person name="Leao P.N."/>
        </authorList>
    </citation>
    <scope>NUCLEOTIDE SEQUENCE</scope>
    <source>
        <strain evidence="2">LEGE 11479</strain>
    </source>
</reference>
<proteinExistence type="predicted"/>
<dbReference type="InterPro" id="IPR010985">
    <property type="entry name" value="Ribbon_hlx_hlx"/>
</dbReference>
<protein>
    <submittedName>
        <fullName evidence="2">DNA-binding protein</fullName>
    </submittedName>
</protein>
<evidence type="ECO:0000313" key="2">
    <source>
        <dbReference type="EMBL" id="MBE9067066.1"/>
    </source>
</evidence>
<name>A0A928X479_LEPEC</name>
<dbReference type="GO" id="GO:0006355">
    <property type="term" value="P:regulation of DNA-templated transcription"/>
    <property type="evidence" value="ECO:0007669"/>
    <property type="project" value="InterPro"/>
</dbReference>
<keyword evidence="2" id="KW-0238">DNA-binding</keyword>
<evidence type="ECO:0000313" key="3">
    <source>
        <dbReference type="Proteomes" id="UP000615026"/>
    </source>
</evidence>
<keyword evidence="3" id="KW-1185">Reference proteome</keyword>
<sequence>MANLIVRNIDETIVKALKQRASRNGISAEAEHRKILEQVLLQPPKKSFAEVLCLIPNVGRDSDFERVQDDRVSDVFA</sequence>
<dbReference type="Gene3D" id="1.10.1220.10">
    <property type="entry name" value="Met repressor-like"/>
    <property type="match status" value="1"/>
</dbReference>
<dbReference type="InterPro" id="IPR053853">
    <property type="entry name" value="FitA-like_RHH"/>
</dbReference>
<dbReference type="InterPro" id="IPR013321">
    <property type="entry name" value="Arc_rbn_hlx_hlx"/>
</dbReference>
<evidence type="ECO:0000259" key="1">
    <source>
        <dbReference type="Pfam" id="PF22513"/>
    </source>
</evidence>
<dbReference type="EMBL" id="JADEXP010000074">
    <property type="protein sequence ID" value="MBE9067066.1"/>
    <property type="molecule type" value="Genomic_DNA"/>
</dbReference>
<dbReference type="Proteomes" id="UP000615026">
    <property type="component" value="Unassembled WGS sequence"/>
</dbReference>
<organism evidence="2 3">
    <name type="scientific">Leptolyngbya cf. ectocarpi LEGE 11479</name>
    <dbReference type="NCBI Taxonomy" id="1828722"/>
    <lineage>
        <taxon>Bacteria</taxon>
        <taxon>Bacillati</taxon>
        <taxon>Cyanobacteriota</taxon>
        <taxon>Cyanophyceae</taxon>
        <taxon>Leptolyngbyales</taxon>
        <taxon>Leptolyngbyaceae</taxon>
        <taxon>Leptolyngbya group</taxon>
        <taxon>Leptolyngbya</taxon>
    </lineage>
</organism>
<dbReference type="SUPFAM" id="SSF47598">
    <property type="entry name" value="Ribbon-helix-helix"/>
    <property type="match status" value="1"/>
</dbReference>
<comment type="caution">
    <text evidence="2">The sequence shown here is derived from an EMBL/GenBank/DDBJ whole genome shotgun (WGS) entry which is preliminary data.</text>
</comment>